<evidence type="ECO:0000313" key="5">
    <source>
        <dbReference type="Proteomes" id="UP000309340"/>
    </source>
</evidence>
<feature type="repeat" description="ANK" evidence="3">
    <location>
        <begin position="147"/>
        <end position="179"/>
    </location>
</feature>
<dbReference type="PROSITE" id="PS50088">
    <property type="entry name" value="ANK_REPEAT"/>
    <property type="match status" value="2"/>
</dbReference>
<evidence type="ECO:0000256" key="2">
    <source>
        <dbReference type="ARBA" id="ARBA00023043"/>
    </source>
</evidence>
<name>A0A4U0XK48_9PEZI</name>
<organism evidence="4 5">
    <name type="scientific">Friedmanniomyces simplex</name>
    <dbReference type="NCBI Taxonomy" id="329884"/>
    <lineage>
        <taxon>Eukaryota</taxon>
        <taxon>Fungi</taxon>
        <taxon>Dikarya</taxon>
        <taxon>Ascomycota</taxon>
        <taxon>Pezizomycotina</taxon>
        <taxon>Dothideomycetes</taxon>
        <taxon>Dothideomycetidae</taxon>
        <taxon>Mycosphaerellales</taxon>
        <taxon>Teratosphaeriaceae</taxon>
        <taxon>Friedmanniomyces</taxon>
    </lineage>
</organism>
<dbReference type="Pfam" id="PF12796">
    <property type="entry name" value="Ank_2"/>
    <property type="match status" value="1"/>
</dbReference>
<evidence type="ECO:0000313" key="4">
    <source>
        <dbReference type="EMBL" id="TKA75763.1"/>
    </source>
</evidence>
<keyword evidence="5" id="KW-1185">Reference proteome</keyword>
<dbReference type="PROSITE" id="PS50297">
    <property type="entry name" value="ANK_REP_REGION"/>
    <property type="match status" value="1"/>
</dbReference>
<dbReference type="EMBL" id="NAJQ01000183">
    <property type="protein sequence ID" value="TKA75763.1"/>
    <property type="molecule type" value="Genomic_DNA"/>
</dbReference>
<dbReference type="PANTHER" id="PTHR24189">
    <property type="entry name" value="MYOTROPHIN"/>
    <property type="match status" value="1"/>
</dbReference>
<feature type="repeat" description="ANK" evidence="3">
    <location>
        <begin position="226"/>
        <end position="255"/>
    </location>
</feature>
<dbReference type="Proteomes" id="UP000309340">
    <property type="component" value="Unassembled WGS sequence"/>
</dbReference>
<protein>
    <submittedName>
        <fullName evidence="4">Uncharacterized protein</fullName>
    </submittedName>
</protein>
<dbReference type="InterPro" id="IPR036770">
    <property type="entry name" value="Ankyrin_rpt-contain_sf"/>
</dbReference>
<dbReference type="SUPFAM" id="SSF48403">
    <property type="entry name" value="Ankyrin repeat"/>
    <property type="match status" value="1"/>
</dbReference>
<evidence type="ECO:0000256" key="1">
    <source>
        <dbReference type="ARBA" id="ARBA00022737"/>
    </source>
</evidence>
<keyword evidence="2 3" id="KW-0040">ANK repeat</keyword>
<dbReference type="SMART" id="SM00248">
    <property type="entry name" value="ANK"/>
    <property type="match status" value="4"/>
</dbReference>
<gene>
    <name evidence="4" type="ORF">B0A55_04313</name>
</gene>
<dbReference type="OrthoDB" id="1722345at2759"/>
<proteinExistence type="predicted"/>
<keyword evidence="1" id="KW-0677">Repeat</keyword>
<dbReference type="InterPro" id="IPR050745">
    <property type="entry name" value="Multifunctional_regulatory"/>
</dbReference>
<sequence>MLSNRLVLDRVDQVMPTKTDLDHAVQRNSMSAVFTILAIWQGSPDMLDDSESIDPAYTIGALLTAIANDRPDIVSLLLAVGRGNRMPVMEAIRAGSTRIFDAFLWNGWDINEPMGHDEPSALGYAVRNEKLVQWFLDHGADPNAGYRYDTPLSRAALVGSMDVIVMLLAKGGDLQRGDLLHWAVERDRDACDVVALLLAWGAPPDRLRFDGVEPQWSVYGKNGLGSPLHRAVVLNRLDVVSELLEHGADREIKDTMGRTAQPIAETLGNMAAVALLSVERVNGSF</sequence>
<dbReference type="InterPro" id="IPR002110">
    <property type="entry name" value="Ankyrin_rpt"/>
</dbReference>
<comment type="caution">
    <text evidence="4">The sequence shown here is derived from an EMBL/GenBank/DDBJ whole genome shotgun (WGS) entry which is preliminary data.</text>
</comment>
<dbReference type="AlphaFoldDB" id="A0A4U0XK48"/>
<accession>A0A4U0XK48</accession>
<dbReference type="PANTHER" id="PTHR24189:SF50">
    <property type="entry name" value="ANKYRIN REPEAT AND SOCS BOX PROTEIN 2"/>
    <property type="match status" value="1"/>
</dbReference>
<reference evidence="4 5" key="1">
    <citation type="submission" date="2017-03" db="EMBL/GenBank/DDBJ databases">
        <title>Genomes of endolithic fungi from Antarctica.</title>
        <authorList>
            <person name="Coleine C."/>
            <person name="Masonjones S."/>
            <person name="Stajich J.E."/>
        </authorList>
    </citation>
    <scope>NUCLEOTIDE SEQUENCE [LARGE SCALE GENOMIC DNA]</scope>
    <source>
        <strain evidence="4 5">CCFEE 5184</strain>
    </source>
</reference>
<dbReference type="Pfam" id="PF00023">
    <property type="entry name" value="Ank"/>
    <property type="match status" value="1"/>
</dbReference>
<dbReference type="STRING" id="329884.A0A4U0XK48"/>
<dbReference type="Gene3D" id="1.25.40.20">
    <property type="entry name" value="Ankyrin repeat-containing domain"/>
    <property type="match status" value="2"/>
</dbReference>
<evidence type="ECO:0000256" key="3">
    <source>
        <dbReference type="PROSITE-ProRule" id="PRU00023"/>
    </source>
</evidence>